<dbReference type="AlphaFoldDB" id="A0A426ZCD1"/>
<dbReference type="Proteomes" id="UP000287651">
    <property type="component" value="Unassembled WGS sequence"/>
</dbReference>
<feature type="transmembrane region" description="Helical" evidence="3">
    <location>
        <begin position="38"/>
        <end position="62"/>
    </location>
</feature>
<feature type="domain" description="RRM" evidence="4">
    <location>
        <begin position="2"/>
        <end position="42"/>
    </location>
</feature>
<proteinExistence type="predicted"/>
<dbReference type="InterPro" id="IPR000504">
    <property type="entry name" value="RRM_dom"/>
</dbReference>
<comment type="caution">
    <text evidence="5">The sequence shown here is derived from an EMBL/GenBank/DDBJ whole genome shotgun (WGS) entry which is preliminary data.</text>
</comment>
<evidence type="ECO:0000256" key="2">
    <source>
        <dbReference type="SAM" id="MobiDB-lite"/>
    </source>
</evidence>
<feature type="compositionally biased region" description="Basic residues" evidence="2">
    <location>
        <begin position="258"/>
        <end position="267"/>
    </location>
</feature>
<evidence type="ECO:0000259" key="4">
    <source>
        <dbReference type="PROSITE" id="PS50102"/>
    </source>
</evidence>
<evidence type="ECO:0000313" key="6">
    <source>
        <dbReference type="Proteomes" id="UP000287651"/>
    </source>
</evidence>
<dbReference type="GO" id="GO:0003723">
    <property type="term" value="F:RNA binding"/>
    <property type="evidence" value="ECO:0007669"/>
    <property type="project" value="UniProtKB-UniRule"/>
</dbReference>
<gene>
    <name evidence="5" type="ORF">B296_00015046</name>
</gene>
<dbReference type="Pfam" id="PF00076">
    <property type="entry name" value="RRM_1"/>
    <property type="match status" value="1"/>
</dbReference>
<keyword evidence="3" id="KW-1133">Transmembrane helix</keyword>
<name>A0A426ZCD1_ENSVE</name>
<dbReference type="PROSITE" id="PS50102">
    <property type="entry name" value="RRM"/>
    <property type="match status" value="1"/>
</dbReference>
<sequence length="409" mass="47135">MRPVFVGNLESDTRHSDLDRLFSKYGRVDRIDMKSGRFLPFSFSFLLVWIVLTISFFLTFWFGSKILDRMVTVEYAFRDDDDGDHGDVHESRGGYGGRQDDKAYGRSDSPGYRRGRPSPDYGRARSPVYDRYNGPSYDRSPEYGPALLLVEDRGLEEDLAGIVNHRWAAAAAFYSIQNDLQQQSTFINARSMISNPFQELRRGSQHLPLDRLLQPRLGVRHHLRAQPHHQHAELLLVERPVPVHVPFPHHRRRILRRHPRHPQRRRVPPQALRRYDPPPRLRQQPEAPAQLRHELLRFQPLGHHRQQVLVLLRRRRSCVLLFLHRQTFQVSVDAAEMVWQSIEGTNCLLSASLGRSLQRCGAEAGRADRVTGHGMRCSRLFVLLVVEVSNGRFLGSFVVASEESASSVL</sequence>
<keyword evidence="1" id="KW-0694">RNA-binding</keyword>
<evidence type="ECO:0000256" key="1">
    <source>
        <dbReference type="PROSITE-ProRule" id="PRU00176"/>
    </source>
</evidence>
<dbReference type="EMBL" id="AMZH03007305">
    <property type="protein sequence ID" value="RRT61655.1"/>
    <property type="molecule type" value="Genomic_DNA"/>
</dbReference>
<keyword evidence="3" id="KW-0812">Transmembrane</keyword>
<organism evidence="5 6">
    <name type="scientific">Ensete ventricosum</name>
    <name type="common">Abyssinian banana</name>
    <name type="synonym">Musa ensete</name>
    <dbReference type="NCBI Taxonomy" id="4639"/>
    <lineage>
        <taxon>Eukaryota</taxon>
        <taxon>Viridiplantae</taxon>
        <taxon>Streptophyta</taxon>
        <taxon>Embryophyta</taxon>
        <taxon>Tracheophyta</taxon>
        <taxon>Spermatophyta</taxon>
        <taxon>Magnoliopsida</taxon>
        <taxon>Liliopsida</taxon>
        <taxon>Zingiberales</taxon>
        <taxon>Musaceae</taxon>
        <taxon>Ensete</taxon>
    </lineage>
</organism>
<dbReference type="Gene3D" id="3.30.70.330">
    <property type="match status" value="1"/>
</dbReference>
<evidence type="ECO:0000313" key="5">
    <source>
        <dbReference type="EMBL" id="RRT61655.1"/>
    </source>
</evidence>
<reference evidence="5 6" key="1">
    <citation type="journal article" date="2014" name="Agronomy (Basel)">
        <title>A Draft Genome Sequence for Ensete ventricosum, the Drought-Tolerant Tree Against Hunger.</title>
        <authorList>
            <person name="Harrison J."/>
            <person name="Moore K.A."/>
            <person name="Paszkiewicz K."/>
            <person name="Jones T."/>
            <person name="Grant M."/>
            <person name="Ambacheew D."/>
            <person name="Muzemil S."/>
            <person name="Studholme D.J."/>
        </authorList>
    </citation>
    <scope>NUCLEOTIDE SEQUENCE [LARGE SCALE GENOMIC DNA]</scope>
</reference>
<feature type="compositionally biased region" description="Basic and acidic residues" evidence="2">
    <location>
        <begin position="85"/>
        <end position="105"/>
    </location>
</feature>
<protein>
    <recommendedName>
        <fullName evidence="4">RRM domain-containing protein</fullName>
    </recommendedName>
</protein>
<accession>A0A426ZCD1</accession>
<dbReference type="SUPFAM" id="SSF54928">
    <property type="entry name" value="RNA-binding domain, RBD"/>
    <property type="match status" value="1"/>
</dbReference>
<dbReference type="InterPro" id="IPR012677">
    <property type="entry name" value="Nucleotide-bd_a/b_plait_sf"/>
</dbReference>
<feature type="region of interest" description="Disordered" evidence="2">
    <location>
        <begin position="258"/>
        <end position="284"/>
    </location>
</feature>
<dbReference type="InterPro" id="IPR035979">
    <property type="entry name" value="RBD_domain_sf"/>
</dbReference>
<evidence type="ECO:0000256" key="3">
    <source>
        <dbReference type="SAM" id="Phobius"/>
    </source>
</evidence>
<feature type="region of interest" description="Disordered" evidence="2">
    <location>
        <begin position="83"/>
        <end position="127"/>
    </location>
</feature>
<keyword evidence="3" id="KW-0472">Membrane</keyword>